<reference evidence="2" key="1">
    <citation type="submission" date="2020-05" db="EMBL/GenBank/DDBJ databases">
        <title>Mycena genomes resolve the evolution of fungal bioluminescence.</title>
        <authorList>
            <person name="Tsai I.J."/>
        </authorList>
    </citation>
    <scope>NUCLEOTIDE SEQUENCE</scope>
    <source>
        <strain evidence="2">171206Taipei</strain>
    </source>
</reference>
<organism evidence="2 3">
    <name type="scientific">Mycena indigotica</name>
    <dbReference type="NCBI Taxonomy" id="2126181"/>
    <lineage>
        <taxon>Eukaryota</taxon>
        <taxon>Fungi</taxon>
        <taxon>Dikarya</taxon>
        <taxon>Basidiomycota</taxon>
        <taxon>Agaricomycotina</taxon>
        <taxon>Agaricomycetes</taxon>
        <taxon>Agaricomycetidae</taxon>
        <taxon>Agaricales</taxon>
        <taxon>Marasmiineae</taxon>
        <taxon>Mycenaceae</taxon>
        <taxon>Mycena</taxon>
    </lineage>
</organism>
<keyword evidence="3" id="KW-1185">Reference proteome</keyword>
<dbReference type="Pfam" id="PF00651">
    <property type="entry name" value="BTB"/>
    <property type="match status" value="1"/>
</dbReference>
<dbReference type="GeneID" id="59339568"/>
<dbReference type="RefSeq" id="XP_037224962.1">
    <property type="nucleotide sequence ID" value="XM_037357052.1"/>
</dbReference>
<protein>
    <submittedName>
        <fullName evidence="2">BTB domain-containing protein</fullName>
    </submittedName>
</protein>
<accession>A0A8H6WDR0</accession>
<evidence type="ECO:0000313" key="3">
    <source>
        <dbReference type="Proteomes" id="UP000636479"/>
    </source>
</evidence>
<dbReference type="Gene3D" id="3.30.710.10">
    <property type="entry name" value="Potassium Channel Kv1.1, Chain A"/>
    <property type="match status" value="1"/>
</dbReference>
<dbReference type="InterPro" id="IPR000210">
    <property type="entry name" value="BTB/POZ_dom"/>
</dbReference>
<evidence type="ECO:0000313" key="2">
    <source>
        <dbReference type="EMBL" id="KAF7314939.1"/>
    </source>
</evidence>
<dbReference type="InterPro" id="IPR011333">
    <property type="entry name" value="SKP1/BTB/POZ_sf"/>
</dbReference>
<feature type="domain" description="BTB" evidence="1">
    <location>
        <begin position="20"/>
        <end position="94"/>
    </location>
</feature>
<dbReference type="PROSITE" id="PS50097">
    <property type="entry name" value="BTB"/>
    <property type="match status" value="1"/>
</dbReference>
<evidence type="ECO:0000259" key="1">
    <source>
        <dbReference type="PROSITE" id="PS50097"/>
    </source>
</evidence>
<dbReference type="OrthoDB" id="3032432at2759"/>
<dbReference type="EMBL" id="JACAZF010000001">
    <property type="protein sequence ID" value="KAF7314939.1"/>
    <property type="molecule type" value="Genomic_DNA"/>
</dbReference>
<comment type="caution">
    <text evidence="2">The sequence shown here is derived from an EMBL/GenBank/DDBJ whole genome shotgun (WGS) entry which is preliminary data.</text>
</comment>
<gene>
    <name evidence="2" type="ORF">MIND_00007900</name>
</gene>
<dbReference type="SUPFAM" id="SSF54695">
    <property type="entry name" value="POZ domain"/>
    <property type="match status" value="1"/>
</dbReference>
<name>A0A8H6WDR0_9AGAR</name>
<sequence length="334" mass="37597">MDATISNEYLRTGVAALWLDDGSIVLRAQKTLFKVSRSLLSLRSGFFRDMLASPQTGGDAQVLDGCIMVDLPEKADDVEALLRAVFDSDYFMPPPAKIDLMPLLSILRLARKYDIQYLYKRALSHLDHVMFYVSHSAFLTAPRRDTIMIPPSMVTKHLFVQPLSTLSNSPAALLITLEAINAVQAKWLLPIAHYWLCTMPLKHLLTIPEETLSGTQLRWILQNRKALATKRARILENINQYGWDAECGQAGQCSVARMNVLSHYIRRNADGDDVRMLNGVDFEQRGLCTLCLQSVDKLCTDALEQAWSALPAMFDVSDWGDLTEERSHVLDLLD</sequence>
<dbReference type="Proteomes" id="UP000636479">
    <property type="component" value="Unassembled WGS sequence"/>
</dbReference>
<dbReference type="AlphaFoldDB" id="A0A8H6WDR0"/>
<proteinExistence type="predicted"/>
<dbReference type="SMART" id="SM00225">
    <property type="entry name" value="BTB"/>
    <property type="match status" value="1"/>
</dbReference>